<dbReference type="EMBL" id="BMUU01000003">
    <property type="protein sequence ID" value="GGY27230.1"/>
    <property type="molecule type" value="Genomic_DNA"/>
</dbReference>
<proteinExistence type="predicted"/>
<organism evidence="1 2">
    <name type="scientific">Streptomyces xanthochromogenes</name>
    <dbReference type="NCBI Taxonomy" id="67384"/>
    <lineage>
        <taxon>Bacteria</taxon>
        <taxon>Bacillati</taxon>
        <taxon>Actinomycetota</taxon>
        <taxon>Actinomycetes</taxon>
        <taxon>Kitasatosporales</taxon>
        <taxon>Streptomycetaceae</taxon>
        <taxon>Streptomyces</taxon>
    </lineage>
</organism>
<reference evidence="2" key="1">
    <citation type="journal article" date="2019" name="Int. J. Syst. Evol. Microbiol.">
        <title>The Global Catalogue of Microorganisms (GCM) 10K type strain sequencing project: providing services to taxonomists for standard genome sequencing and annotation.</title>
        <authorList>
            <consortium name="The Broad Institute Genomics Platform"/>
            <consortium name="The Broad Institute Genome Sequencing Center for Infectious Disease"/>
            <person name="Wu L."/>
            <person name="Ma J."/>
        </authorList>
    </citation>
    <scope>NUCLEOTIDE SEQUENCE [LARGE SCALE GENOMIC DNA]</scope>
    <source>
        <strain evidence="2">JCM 4594</strain>
    </source>
</reference>
<dbReference type="GeneID" id="96290088"/>
<accession>A0ABQ2ZVI9</accession>
<gene>
    <name evidence="1" type="ORF">GCM10010326_20980</name>
</gene>
<evidence type="ECO:0000313" key="2">
    <source>
        <dbReference type="Proteomes" id="UP000600946"/>
    </source>
</evidence>
<protein>
    <submittedName>
        <fullName evidence="1">Uncharacterized protein</fullName>
    </submittedName>
</protein>
<name>A0ABQ2ZVI9_9ACTN</name>
<sequence>MTTLSVAGPRPRPDAAGRPRVLLAPVTITPSKPLTPSHLKGLLWTDVMYRATRPLADVTYRYSHTTYHRTEQTLGFWEFLDRGRGATDYDDFTEERIGELYVAFRAAERAPAQALLPYAEAAERGWVHPVSTRVLRLWSRHYAALGLHDPGLLRHQPPGLGLDAALERLTGLGMCLDQREVGGPAYLDLTRFGLPLRRLVTADGRPNYLACALRELIPLAPDFDEVVLLYDHELDSDYAQLERVLTVLGPRVRRVALGRVPIEGRIRSARHGGWRGLHAGALIDAARAEHHEDAVRLGMRLYFIAVLGPGRQQSFRSDLLLQCVRRAARLLDAAGADPDGTALQDRLAQHRKDHLHVNPYRLTSHLLGKRRTAPADDLLRTVFL</sequence>
<evidence type="ECO:0000313" key="1">
    <source>
        <dbReference type="EMBL" id="GGY27230.1"/>
    </source>
</evidence>
<comment type="caution">
    <text evidence="1">The sequence shown here is derived from an EMBL/GenBank/DDBJ whole genome shotgun (WGS) entry which is preliminary data.</text>
</comment>
<keyword evidence="2" id="KW-1185">Reference proteome</keyword>
<dbReference type="RefSeq" id="WP_190026863.1">
    <property type="nucleotide sequence ID" value="NZ_BMUU01000003.1"/>
</dbReference>
<dbReference type="Proteomes" id="UP000600946">
    <property type="component" value="Unassembled WGS sequence"/>
</dbReference>